<dbReference type="GO" id="GO:0019303">
    <property type="term" value="P:D-ribose catabolic process"/>
    <property type="evidence" value="ECO:0007669"/>
    <property type="project" value="UniProtKB-UniRule"/>
</dbReference>
<comment type="subunit">
    <text evidence="12">Homodimer.</text>
</comment>
<dbReference type="UniPathway" id="UPA00916">
    <property type="reaction ID" value="UER00889"/>
</dbReference>
<feature type="binding site" evidence="12">
    <location>
        <position position="235"/>
    </location>
    <ligand>
        <name>substrate</name>
    </ligand>
</feature>
<keyword evidence="8 12" id="KW-0067">ATP-binding</keyword>
<comment type="pathway">
    <text evidence="12">Carbohydrate metabolism; D-ribose degradation; D-ribose 5-phosphate from beta-D-ribopyranose: step 2/2.</text>
</comment>
<dbReference type="PRINTS" id="PR00990">
    <property type="entry name" value="RIBOKINASE"/>
</dbReference>
<dbReference type="InterPro" id="IPR011611">
    <property type="entry name" value="PfkB_dom"/>
</dbReference>
<dbReference type="PANTHER" id="PTHR10584">
    <property type="entry name" value="SUGAR KINASE"/>
    <property type="match status" value="1"/>
</dbReference>
<dbReference type="SUPFAM" id="SSF53613">
    <property type="entry name" value="Ribokinase-like"/>
    <property type="match status" value="1"/>
</dbReference>
<comment type="cofactor">
    <cofactor evidence="12">
        <name>Mg(2+)</name>
        <dbReference type="ChEBI" id="CHEBI:18420"/>
    </cofactor>
    <text evidence="12">Requires a divalent cation, most likely magnesium in vivo, as an electrophilic catalyst to aid phosphoryl group transfer. It is the chelate of the metal and the nucleotide that is the actual substrate.</text>
</comment>
<evidence type="ECO:0000256" key="1">
    <source>
        <dbReference type="ARBA" id="ARBA00005380"/>
    </source>
</evidence>
<keyword evidence="9 12" id="KW-0460">Magnesium</keyword>
<dbReference type="Proteomes" id="UP000282957">
    <property type="component" value="Unassembled WGS sequence"/>
</dbReference>
<evidence type="ECO:0000259" key="13">
    <source>
        <dbReference type="Pfam" id="PF00294"/>
    </source>
</evidence>
<dbReference type="Gene3D" id="3.40.1190.20">
    <property type="match status" value="1"/>
</dbReference>
<proteinExistence type="inferred from homology"/>
<dbReference type="Pfam" id="PF00294">
    <property type="entry name" value="PfkB"/>
    <property type="match status" value="1"/>
</dbReference>
<keyword evidence="12" id="KW-0963">Cytoplasm</keyword>
<dbReference type="GO" id="GO:0005829">
    <property type="term" value="C:cytosol"/>
    <property type="evidence" value="ECO:0007669"/>
    <property type="project" value="TreeGrafter"/>
</dbReference>
<evidence type="ECO:0000256" key="4">
    <source>
        <dbReference type="ARBA" id="ARBA00022679"/>
    </source>
</evidence>
<dbReference type="InterPro" id="IPR002139">
    <property type="entry name" value="Ribo/fructo_kinase"/>
</dbReference>
<feature type="active site" description="Proton acceptor" evidence="12">
    <location>
        <position position="235"/>
    </location>
</feature>
<dbReference type="EMBL" id="SACL01000001">
    <property type="protein sequence ID" value="RVT99554.1"/>
    <property type="molecule type" value="Genomic_DNA"/>
</dbReference>
<comment type="caution">
    <text evidence="14">The sequence shown here is derived from an EMBL/GenBank/DDBJ whole genome shotgun (WGS) entry which is preliminary data.</text>
</comment>
<feature type="binding site" evidence="12">
    <location>
        <position position="231"/>
    </location>
    <ligand>
        <name>K(+)</name>
        <dbReference type="ChEBI" id="CHEBI:29103"/>
    </ligand>
</feature>
<evidence type="ECO:0000256" key="5">
    <source>
        <dbReference type="ARBA" id="ARBA00022723"/>
    </source>
</evidence>
<dbReference type="HAMAP" id="MF_01987">
    <property type="entry name" value="Ribokinase"/>
    <property type="match status" value="1"/>
</dbReference>
<dbReference type="InterPro" id="IPR002173">
    <property type="entry name" value="Carboh/pur_kinase_PfkB_CS"/>
</dbReference>
<dbReference type="InterPro" id="IPR011877">
    <property type="entry name" value="Ribokinase"/>
</dbReference>
<comment type="activity regulation">
    <text evidence="12">Activated by a monovalent cation that binds near, but not in, the active site. The most likely occupant of the site in vivo is potassium. Ion binding induces a conformational change that may alter substrate affinity.</text>
</comment>
<evidence type="ECO:0000256" key="12">
    <source>
        <dbReference type="HAMAP-Rule" id="MF_01987"/>
    </source>
</evidence>
<keyword evidence="6 12" id="KW-0547">Nucleotide-binding</keyword>
<evidence type="ECO:0000313" key="14">
    <source>
        <dbReference type="EMBL" id="RVT99554.1"/>
    </source>
</evidence>
<organism evidence="14 15">
    <name type="scientific">Rhodovarius crocodyli</name>
    <dbReference type="NCBI Taxonomy" id="1979269"/>
    <lineage>
        <taxon>Bacteria</taxon>
        <taxon>Pseudomonadati</taxon>
        <taxon>Pseudomonadota</taxon>
        <taxon>Alphaproteobacteria</taxon>
        <taxon>Acetobacterales</taxon>
        <taxon>Roseomonadaceae</taxon>
        <taxon>Rhodovarius</taxon>
    </lineage>
</organism>
<comment type="similarity">
    <text evidence="12">Belongs to the carbohydrate kinase PfkB family. Ribokinase subfamily.</text>
</comment>
<feature type="binding site" evidence="12">
    <location>
        <position position="268"/>
    </location>
    <ligand>
        <name>K(+)</name>
        <dbReference type="ChEBI" id="CHEBI:29103"/>
    </ligand>
</feature>
<dbReference type="GO" id="GO:0005524">
    <property type="term" value="F:ATP binding"/>
    <property type="evidence" value="ECO:0007669"/>
    <property type="project" value="UniProtKB-UniRule"/>
</dbReference>
<dbReference type="PANTHER" id="PTHR10584:SF166">
    <property type="entry name" value="RIBOKINASE"/>
    <property type="match status" value="1"/>
</dbReference>
<feature type="binding site" evidence="12">
    <location>
        <position position="270"/>
    </location>
    <ligand>
        <name>K(+)</name>
        <dbReference type="ChEBI" id="CHEBI:29103"/>
    </ligand>
</feature>
<feature type="binding site" evidence="12">
    <location>
        <position position="172"/>
    </location>
    <ligand>
        <name>ATP</name>
        <dbReference type="ChEBI" id="CHEBI:30616"/>
    </ligand>
</feature>
<feature type="binding site" evidence="12">
    <location>
        <begin position="10"/>
        <end position="12"/>
    </location>
    <ligand>
        <name>substrate</name>
    </ligand>
</feature>
<keyword evidence="5 12" id="KW-0479">Metal-binding</keyword>
<keyword evidence="7 12" id="KW-0418">Kinase</keyword>
<dbReference type="InterPro" id="IPR029056">
    <property type="entry name" value="Ribokinase-like"/>
</dbReference>
<comment type="caution">
    <text evidence="12">Lacks conserved residue(s) required for the propagation of feature annotation.</text>
</comment>
<evidence type="ECO:0000256" key="9">
    <source>
        <dbReference type="ARBA" id="ARBA00022842"/>
    </source>
</evidence>
<comment type="similarity">
    <text evidence="1">Belongs to the carbohydrate kinase pfkB family.</text>
</comment>
<evidence type="ECO:0000256" key="8">
    <source>
        <dbReference type="ARBA" id="ARBA00022840"/>
    </source>
</evidence>
<dbReference type="AlphaFoldDB" id="A0A437MPI2"/>
<evidence type="ECO:0000313" key="15">
    <source>
        <dbReference type="Proteomes" id="UP000282957"/>
    </source>
</evidence>
<feature type="binding site" evidence="12">
    <location>
        <begin position="234"/>
        <end position="235"/>
    </location>
    <ligand>
        <name>ATP</name>
        <dbReference type="ChEBI" id="CHEBI:30616"/>
    </ligand>
</feature>
<dbReference type="RefSeq" id="WP_127786448.1">
    <property type="nucleotide sequence ID" value="NZ_SACL01000001.1"/>
</dbReference>
<name>A0A437MPI2_9PROT</name>
<protein>
    <recommendedName>
        <fullName evidence="3 12">Ribokinase</fullName>
        <shortName evidence="12">RK</shortName>
        <ecNumber evidence="2 12">2.7.1.15</ecNumber>
    </recommendedName>
</protein>
<dbReference type="PROSITE" id="PS00584">
    <property type="entry name" value="PFKB_KINASES_2"/>
    <property type="match status" value="1"/>
</dbReference>
<evidence type="ECO:0000256" key="7">
    <source>
        <dbReference type="ARBA" id="ARBA00022777"/>
    </source>
</evidence>
<feature type="binding site" evidence="12">
    <location>
        <position position="229"/>
    </location>
    <ligand>
        <name>K(+)</name>
        <dbReference type="ChEBI" id="CHEBI:29103"/>
    </ligand>
</feature>
<feature type="binding site" evidence="12">
    <location>
        <position position="259"/>
    </location>
    <ligand>
        <name>ATP</name>
        <dbReference type="ChEBI" id="CHEBI:30616"/>
    </ligand>
</feature>
<reference evidence="14 15" key="1">
    <citation type="submission" date="2019-01" db="EMBL/GenBank/DDBJ databases">
        <authorList>
            <person name="Chen W.-M."/>
        </authorList>
    </citation>
    <scope>NUCLEOTIDE SEQUENCE [LARGE SCALE GENOMIC DNA]</scope>
    <source>
        <strain evidence="14 15">CCP-6</strain>
    </source>
</reference>
<evidence type="ECO:0000256" key="6">
    <source>
        <dbReference type="ARBA" id="ARBA00022741"/>
    </source>
</evidence>
<comment type="function">
    <text evidence="12">Catalyzes the phosphorylation of ribose at O-5 in a reaction requiring ATP and magnesium. The resulting D-ribose-5-phosphate can then be used either for sythesis of nucleotides, histidine, and tryptophan, or as a component of the pentose phosphate pathway.</text>
</comment>
<feature type="binding site" evidence="12">
    <location>
        <position position="130"/>
    </location>
    <ligand>
        <name>substrate</name>
    </ligand>
</feature>
<dbReference type="GO" id="GO:0004747">
    <property type="term" value="F:ribokinase activity"/>
    <property type="evidence" value="ECO:0007669"/>
    <property type="project" value="UniProtKB-UniRule"/>
</dbReference>
<gene>
    <name evidence="12" type="primary">rbsK</name>
    <name evidence="14" type="ORF">EOD42_05580</name>
</gene>
<accession>A0A437MPI2</accession>
<dbReference type="GO" id="GO:0046872">
    <property type="term" value="F:metal ion binding"/>
    <property type="evidence" value="ECO:0007669"/>
    <property type="project" value="UniProtKB-KW"/>
</dbReference>
<keyword evidence="11 12" id="KW-0119">Carbohydrate metabolism</keyword>
<evidence type="ECO:0000256" key="2">
    <source>
        <dbReference type="ARBA" id="ARBA00012035"/>
    </source>
</evidence>
<feature type="domain" description="Carbohydrate kinase PfkB" evidence="13">
    <location>
        <begin position="3"/>
        <end position="273"/>
    </location>
</feature>
<sequence>MTVLVFGSAIVDQIFRTAALPLAGETVLAETSPASAGGKGLNQAVAAARAGARVSFFGAVGRDANAALLRQALEDAGVAAHLTEVEAPTGMAAVVVDAQGRNQIAVAPAANMLARAPEVPAGTLVMLQMEVPPAENAAMILRARSVGARSMLNLAPAATQPELSALNWLVVNEPEAAWLASQLGRAPDAAALAAALGIGVARTLAERGAEYAGPEGRFHVPAFPIAVTDSVGAGDAWCGALAAALHARVPMGIALRRANAAGALACTRPGAWAPTAAEIDALL</sequence>
<keyword evidence="15" id="KW-1185">Reference proteome</keyword>
<feature type="binding site" evidence="12">
    <location>
        <position position="265"/>
    </location>
    <ligand>
        <name>K(+)</name>
        <dbReference type="ChEBI" id="CHEBI:29103"/>
    </ligand>
</feature>
<evidence type="ECO:0000256" key="11">
    <source>
        <dbReference type="ARBA" id="ARBA00023277"/>
    </source>
</evidence>
<comment type="subcellular location">
    <subcellularLocation>
        <location evidence="12">Cytoplasm</location>
    </subcellularLocation>
</comment>
<dbReference type="EC" id="2.7.1.15" evidence="2 12"/>
<keyword evidence="10 12" id="KW-0630">Potassium</keyword>
<keyword evidence="4 12" id="KW-0808">Transferase</keyword>
<dbReference type="OrthoDB" id="9792663at2"/>
<evidence type="ECO:0000256" key="10">
    <source>
        <dbReference type="ARBA" id="ARBA00022958"/>
    </source>
</evidence>
<comment type="catalytic activity">
    <reaction evidence="12">
        <text>D-ribose + ATP = D-ribose 5-phosphate + ADP + H(+)</text>
        <dbReference type="Rhea" id="RHEA:13697"/>
        <dbReference type="ChEBI" id="CHEBI:15378"/>
        <dbReference type="ChEBI" id="CHEBI:30616"/>
        <dbReference type="ChEBI" id="CHEBI:47013"/>
        <dbReference type="ChEBI" id="CHEBI:78346"/>
        <dbReference type="ChEBI" id="CHEBI:456216"/>
        <dbReference type="EC" id="2.7.1.15"/>
    </reaction>
</comment>
<feature type="binding site" evidence="12">
    <location>
        <begin position="38"/>
        <end position="42"/>
    </location>
    <ligand>
        <name>substrate</name>
    </ligand>
</feature>
<evidence type="ECO:0000256" key="3">
    <source>
        <dbReference type="ARBA" id="ARBA00016943"/>
    </source>
</evidence>